<evidence type="ECO:0000313" key="2">
    <source>
        <dbReference type="EMBL" id="MDR6867554.1"/>
    </source>
</evidence>
<sequence length="55" mass="6170">MSTIRKLLLSLLLILIVASGIFLRDAWIWVTVALAVVFFIGLLWPGRKTNNTGTR</sequence>
<keyword evidence="1" id="KW-0812">Transmembrane</keyword>
<evidence type="ECO:0000256" key="1">
    <source>
        <dbReference type="SAM" id="Phobius"/>
    </source>
</evidence>
<protein>
    <submittedName>
        <fullName evidence="2">Uncharacterized protein</fullName>
    </submittedName>
</protein>
<evidence type="ECO:0000313" key="3">
    <source>
        <dbReference type="Proteomes" id="UP001259347"/>
    </source>
</evidence>
<accession>A0ABU1SD87</accession>
<keyword evidence="1" id="KW-0472">Membrane</keyword>
<organism evidence="2 3">
    <name type="scientific">Microbacterium resistens</name>
    <dbReference type="NCBI Taxonomy" id="156977"/>
    <lineage>
        <taxon>Bacteria</taxon>
        <taxon>Bacillati</taxon>
        <taxon>Actinomycetota</taxon>
        <taxon>Actinomycetes</taxon>
        <taxon>Micrococcales</taxon>
        <taxon>Microbacteriaceae</taxon>
        <taxon>Microbacterium</taxon>
    </lineage>
</organism>
<dbReference type="RefSeq" id="WP_310020468.1">
    <property type="nucleotide sequence ID" value="NZ_JAVDUM010000009.1"/>
</dbReference>
<keyword evidence="3" id="KW-1185">Reference proteome</keyword>
<reference evidence="2 3" key="1">
    <citation type="submission" date="2023-07" db="EMBL/GenBank/DDBJ databases">
        <title>Sorghum-associated microbial communities from plants grown in Nebraska, USA.</title>
        <authorList>
            <person name="Schachtman D."/>
        </authorList>
    </citation>
    <scope>NUCLEOTIDE SEQUENCE [LARGE SCALE GENOMIC DNA]</scope>
    <source>
        <strain evidence="2 3">2980</strain>
    </source>
</reference>
<feature type="transmembrane region" description="Helical" evidence="1">
    <location>
        <begin position="28"/>
        <end position="46"/>
    </location>
</feature>
<keyword evidence="1" id="KW-1133">Transmembrane helix</keyword>
<proteinExistence type="predicted"/>
<gene>
    <name evidence="2" type="ORF">J2Y69_002158</name>
</gene>
<comment type="caution">
    <text evidence="2">The sequence shown here is derived from an EMBL/GenBank/DDBJ whole genome shotgun (WGS) entry which is preliminary data.</text>
</comment>
<name>A0ABU1SD87_9MICO</name>
<dbReference type="Proteomes" id="UP001259347">
    <property type="component" value="Unassembled WGS sequence"/>
</dbReference>
<dbReference type="EMBL" id="JAVDUM010000009">
    <property type="protein sequence ID" value="MDR6867554.1"/>
    <property type="molecule type" value="Genomic_DNA"/>
</dbReference>